<evidence type="ECO:0000256" key="3">
    <source>
        <dbReference type="ARBA" id="ARBA00022801"/>
    </source>
</evidence>
<keyword evidence="2" id="KW-0645">Protease</keyword>
<dbReference type="InterPro" id="IPR038765">
    <property type="entry name" value="Papain-like_cys_pep_sf"/>
</dbReference>
<evidence type="ECO:0000313" key="9">
    <source>
        <dbReference type="EMBL" id="MSS77069.1"/>
    </source>
</evidence>
<name>A0A6N7VTM9_9FIRM</name>
<proteinExistence type="inferred from homology"/>
<dbReference type="PANTHER" id="PTHR47053">
    <property type="entry name" value="MUREIN DD-ENDOPEPTIDASE MEPH-RELATED"/>
    <property type="match status" value="1"/>
</dbReference>
<reference evidence="9 10" key="1">
    <citation type="submission" date="2019-08" db="EMBL/GenBank/DDBJ databases">
        <title>In-depth cultivation of the pig gut microbiome towards novel bacterial diversity and tailored functional studies.</title>
        <authorList>
            <person name="Wylensek D."/>
            <person name="Hitch T.C.A."/>
            <person name="Clavel T."/>
        </authorList>
    </citation>
    <scope>NUCLEOTIDE SEQUENCE [LARGE SCALE GENOMIC DNA]</scope>
    <source>
        <strain evidence="9 10">WCA-380-WT-2B</strain>
    </source>
</reference>
<dbReference type="SMART" id="SM00287">
    <property type="entry name" value="SH3b"/>
    <property type="match status" value="3"/>
</dbReference>
<dbReference type="GO" id="GO:0008234">
    <property type="term" value="F:cysteine-type peptidase activity"/>
    <property type="evidence" value="ECO:0007669"/>
    <property type="project" value="UniProtKB-KW"/>
</dbReference>
<evidence type="ECO:0000256" key="4">
    <source>
        <dbReference type="ARBA" id="ARBA00022807"/>
    </source>
</evidence>
<sequence>MSKKNIGSTIGVLAAVTIGATAYASTMNNLDKEDQSKKVLDSNVSYVDSNLASKVETVKKDYANEVKNTKFAEKDNKSNRKNEKIETSRNLADPSILESSSEQAIVKAVDKKIKENDVKKIEEDTISNVVEKKNDKVDESVVEKYVSVDSLNIRSSKTDQENNIVGVLNKNDKVSGIIEDGWLKTEKGYINLNFLSDQIVEEKEPEEAQKVEAEKKAEEEAQKVEAEKKAEEEAQKVEAEKKAEEEAQRKEAEKKAEEEAQRKEAEKKAEEEAQRKEAEKKAEEEAQRKEAEKKAEEEAQKPIAYTGWVNIEALNVRSGAGTSSNLLGAVTKGDKLSGELKDGWLKISYNGQTGFVSADYLSDTEVAKPAPVVEEKEVNEEKEEAKAVYYTGWVNTPSLRVRSQANTYSNTIGNISKGDKVEGQLANGWLQISYNGQTAYINASYLSDTEVAKPAPIVEEKTNNIVAEKASYQNNQVSGSGQQAANIAASFVGYPYVWGGSTPSGFDCSGLVYYAYRQVGVNLNRSSKTQFYNGYSVTNLQAGDLVFFSSDGVIDHVGMIINSNGDFVHASTPSRGVVIDNIYSSWYQNSYVGAKRIF</sequence>
<dbReference type="PANTHER" id="PTHR47053:SF1">
    <property type="entry name" value="MUREIN DD-ENDOPEPTIDASE MEPH-RELATED"/>
    <property type="match status" value="1"/>
</dbReference>
<dbReference type="InterPro" id="IPR051202">
    <property type="entry name" value="Peptidase_C40"/>
</dbReference>
<gene>
    <name evidence="9" type="ORF">FYJ26_01245</name>
</gene>
<dbReference type="PROSITE" id="PS51781">
    <property type="entry name" value="SH3B"/>
    <property type="match status" value="2"/>
</dbReference>
<comment type="similarity">
    <text evidence="1">Belongs to the peptidase C40 family.</text>
</comment>
<organism evidence="9 10">
    <name type="scientific">Anaerococcus porci</name>
    <dbReference type="NCBI Taxonomy" id="2652269"/>
    <lineage>
        <taxon>Bacteria</taxon>
        <taxon>Bacillati</taxon>
        <taxon>Bacillota</taxon>
        <taxon>Tissierellia</taxon>
        <taxon>Tissierellales</taxon>
        <taxon>Peptoniphilaceae</taxon>
        <taxon>Anaerococcus</taxon>
    </lineage>
</organism>
<dbReference type="PROSITE" id="PS51935">
    <property type="entry name" value="NLPC_P60"/>
    <property type="match status" value="1"/>
</dbReference>
<dbReference type="InterPro" id="IPR003646">
    <property type="entry name" value="SH3-like_bac-type"/>
</dbReference>
<dbReference type="Pfam" id="PF00877">
    <property type="entry name" value="NLPC_P60"/>
    <property type="match status" value="1"/>
</dbReference>
<dbReference type="Gene3D" id="2.30.30.40">
    <property type="entry name" value="SH3 Domains"/>
    <property type="match status" value="2"/>
</dbReference>
<feature type="chain" id="PRO_5027092421" evidence="6">
    <location>
        <begin position="25"/>
        <end position="598"/>
    </location>
</feature>
<dbReference type="EMBL" id="VULQ01000001">
    <property type="protein sequence ID" value="MSS77069.1"/>
    <property type="molecule type" value="Genomic_DNA"/>
</dbReference>
<evidence type="ECO:0000256" key="2">
    <source>
        <dbReference type="ARBA" id="ARBA00022670"/>
    </source>
</evidence>
<dbReference type="SUPFAM" id="SSF54001">
    <property type="entry name" value="Cysteine proteinases"/>
    <property type="match status" value="1"/>
</dbReference>
<protein>
    <submittedName>
        <fullName evidence="9">SH3 domain-containing protein</fullName>
    </submittedName>
</protein>
<dbReference type="InterPro" id="IPR000064">
    <property type="entry name" value="NLP_P60_dom"/>
</dbReference>
<feature type="compositionally biased region" description="Basic and acidic residues" evidence="5">
    <location>
        <begin position="70"/>
        <end position="87"/>
    </location>
</feature>
<keyword evidence="3" id="KW-0378">Hydrolase</keyword>
<evidence type="ECO:0000256" key="5">
    <source>
        <dbReference type="SAM" id="MobiDB-lite"/>
    </source>
</evidence>
<keyword evidence="10" id="KW-1185">Reference proteome</keyword>
<evidence type="ECO:0000259" key="7">
    <source>
        <dbReference type="PROSITE" id="PS51781"/>
    </source>
</evidence>
<dbReference type="Gene3D" id="3.90.1720.10">
    <property type="entry name" value="endopeptidase domain like (from Nostoc punctiforme)"/>
    <property type="match status" value="1"/>
</dbReference>
<dbReference type="Pfam" id="PF08239">
    <property type="entry name" value="SH3_3"/>
    <property type="match status" value="2"/>
</dbReference>
<feature type="domain" description="NlpC/P60" evidence="8">
    <location>
        <begin position="478"/>
        <end position="598"/>
    </location>
</feature>
<feature type="domain" description="SH3b" evidence="7">
    <location>
        <begin position="385"/>
        <end position="450"/>
    </location>
</feature>
<evidence type="ECO:0000259" key="8">
    <source>
        <dbReference type="PROSITE" id="PS51935"/>
    </source>
</evidence>
<feature type="region of interest" description="Disordered" evidence="5">
    <location>
        <begin position="205"/>
        <end position="299"/>
    </location>
</feature>
<feature type="region of interest" description="Disordered" evidence="5">
    <location>
        <begin position="70"/>
        <end position="93"/>
    </location>
</feature>
<keyword evidence="4" id="KW-0788">Thiol protease</keyword>
<evidence type="ECO:0000313" key="10">
    <source>
        <dbReference type="Proteomes" id="UP000441925"/>
    </source>
</evidence>
<feature type="signal peptide" evidence="6">
    <location>
        <begin position="1"/>
        <end position="24"/>
    </location>
</feature>
<comment type="caution">
    <text evidence="9">The sequence shown here is derived from an EMBL/GenBank/DDBJ whole genome shotgun (WGS) entry which is preliminary data.</text>
</comment>
<dbReference type="AlphaFoldDB" id="A0A6N7VTM9"/>
<keyword evidence="6" id="KW-0732">Signal</keyword>
<dbReference type="GO" id="GO:0006508">
    <property type="term" value="P:proteolysis"/>
    <property type="evidence" value="ECO:0007669"/>
    <property type="project" value="UniProtKB-KW"/>
</dbReference>
<evidence type="ECO:0000256" key="6">
    <source>
        <dbReference type="SAM" id="SignalP"/>
    </source>
</evidence>
<dbReference type="Proteomes" id="UP000441925">
    <property type="component" value="Unassembled WGS sequence"/>
</dbReference>
<accession>A0A6N7VTM9</accession>
<feature type="domain" description="SH3b" evidence="7">
    <location>
        <begin position="304"/>
        <end position="365"/>
    </location>
</feature>
<dbReference type="RefSeq" id="WP_154538917.1">
    <property type="nucleotide sequence ID" value="NZ_VULQ01000001.1"/>
</dbReference>
<evidence type="ECO:0000256" key="1">
    <source>
        <dbReference type="ARBA" id="ARBA00007074"/>
    </source>
</evidence>